<accession>A0A515CU23</accession>
<evidence type="ECO:0000256" key="2">
    <source>
        <dbReference type="ARBA" id="ARBA00022438"/>
    </source>
</evidence>
<evidence type="ECO:0000256" key="3">
    <source>
        <dbReference type="ARBA" id="ARBA00022670"/>
    </source>
</evidence>
<dbReference type="RefSeq" id="WP_130016300.1">
    <property type="nucleotide sequence ID" value="NZ_CP033893.1"/>
</dbReference>
<dbReference type="AlphaFoldDB" id="A0A515CU23"/>
<dbReference type="GO" id="GO:0030145">
    <property type="term" value="F:manganese ion binding"/>
    <property type="evidence" value="ECO:0007669"/>
    <property type="project" value="InterPro"/>
</dbReference>
<protein>
    <submittedName>
        <fullName evidence="7">Leucyl aminopeptidase family protein</fullName>
    </submittedName>
</protein>
<keyword evidence="2 7" id="KW-0031">Aminopeptidase</keyword>
<proteinExistence type="inferred from homology"/>
<evidence type="ECO:0000313" key="7">
    <source>
        <dbReference type="EMBL" id="QDL31668.1"/>
    </source>
</evidence>
<keyword evidence="4" id="KW-0378">Hydrolase</keyword>
<evidence type="ECO:0000256" key="1">
    <source>
        <dbReference type="ARBA" id="ARBA00009528"/>
    </source>
</evidence>
<feature type="domain" description="Cytosol aminopeptidase" evidence="6">
    <location>
        <begin position="311"/>
        <end position="318"/>
    </location>
</feature>
<organism evidence="7 8">
    <name type="scientific">Serratia liquefaciens</name>
    <dbReference type="NCBI Taxonomy" id="614"/>
    <lineage>
        <taxon>Bacteria</taxon>
        <taxon>Pseudomonadati</taxon>
        <taxon>Pseudomonadota</taxon>
        <taxon>Gammaproteobacteria</taxon>
        <taxon>Enterobacterales</taxon>
        <taxon>Yersiniaceae</taxon>
        <taxon>Serratia</taxon>
    </lineage>
</organism>
<dbReference type="PANTHER" id="PTHR11963">
    <property type="entry name" value="LEUCINE AMINOPEPTIDASE-RELATED"/>
    <property type="match status" value="1"/>
</dbReference>
<dbReference type="GO" id="GO:0005737">
    <property type="term" value="C:cytoplasm"/>
    <property type="evidence" value="ECO:0007669"/>
    <property type="project" value="InterPro"/>
</dbReference>
<name>A0A515CU23_SERLI</name>
<evidence type="ECO:0000256" key="4">
    <source>
        <dbReference type="ARBA" id="ARBA00022801"/>
    </source>
</evidence>
<dbReference type="PRINTS" id="PR00481">
    <property type="entry name" value="LAMNOPPTDASE"/>
</dbReference>
<dbReference type="GO" id="GO:0006508">
    <property type="term" value="P:proteolysis"/>
    <property type="evidence" value="ECO:0007669"/>
    <property type="project" value="UniProtKB-KW"/>
</dbReference>
<evidence type="ECO:0000256" key="5">
    <source>
        <dbReference type="ARBA" id="ARBA00023211"/>
    </source>
</evidence>
<dbReference type="CDD" id="cd00433">
    <property type="entry name" value="Peptidase_M17"/>
    <property type="match status" value="1"/>
</dbReference>
<dbReference type="SUPFAM" id="SSF53187">
    <property type="entry name" value="Zn-dependent exopeptidases"/>
    <property type="match status" value="1"/>
</dbReference>
<evidence type="ECO:0000259" key="6">
    <source>
        <dbReference type="PROSITE" id="PS00631"/>
    </source>
</evidence>
<dbReference type="GO" id="GO:0070006">
    <property type="term" value="F:metalloaminopeptidase activity"/>
    <property type="evidence" value="ECO:0007669"/>
    <property type="project" value="InterPro"/>
</dbReference>
<reference evidence="7 8" key="1">
    <citation type="submission" date="2018-11" db="EMBL/GenBank/DDBJ databases">
        <title>The first complete genome of Serratia liquefaciens isolated from metalophyte plant revel distinctness adaptive mechanisms in an extreme habitat.</title>
        <authorList>
            <person name="Caneschi W.L."/>
            <person name="Sanchez A.B."/>
            <person name="Felestrino E.B."/>
            <person name="Assis R.A.B."/>
            <person name="Lemes C.G.C."/>
            <person name="Cordeiro I.F."/>
            <person name="Fonseca N.P."/>
            <person name="Villa M."/>
            <person name="Vieira I.T."/>
            <person name="Moraes L.A."/>
            <person name="Kamino L.H.Y."/>
            <person name="do Carmo F."/>
            <person name="Garcia C.M."/>
            <person name="Almeida N.F."/>
            <person name="Silva R.S."/>
            <person name="Ferro J.A."/>
            <person name="Ferro M.I.T."/>
            <person name="Varani A.M."/>
            <person name="Ferreira R.M."/>
            <person name="dos Santos V.L."/>
            <person name="Silva U.C."/>
            <person name="Setubal J.C."/>
            <person name="Moreira L.M."/>
        </authorList>
    </citation>
    <scope>NUCLEOTIDE SEQUENCE [LARGE SCALE GENOMIC DNA]</scope>
    <source>
        <strain evidence="7 8">FG3</strain>
    </source>
</reference>
<keyword evidence="3" id="KW-0645">Protease</keyword>
<dbReference type="EMBL" id="CP033893">
    <property type="protein sequence ID" value="QDL31668.1"/>
    <property type="molecule type" value="Genomic_DNA"/>
</dbReference>
<comment type="similarity">
    <text evidence="1">Belongs to the peptidase M17 family.</text>
</comment>
<dbReference type="PROSITE" id="PS00631">
    <property type="entry name" value="CYTOSOL_AP"/>
    <property type="match status" value="1"/>
</dbReference>
<evidence type="ECO:0000313" key="8">
    <source>
        <dbReference type="Proteomes" id="UP000317572"/>
    </source>
</evidence>
<sequence>MQFIDIYIENDTAARQQITLFTAAEGSLPVTLQNAGLQQAAVGVLYPLGDGRFALNIGPSLTPAALQDAGAGIAAGQKHFGLQHLRLTLDEGSSASTETWRWLLFGLRLGAYRYQHHASATLTDPTQPLASHDATTQALCDWANLHAEGVIIGRELMNKPANILYPQSFVAAVAQLAFTHVRQEVLDEEQMAQLGFGGLLGVGQGSARASQLLILDHHPANARHTLALVGKGVTFDSGGISIKGAARMSTMKFDMGGAAAVVGAMRIIDALQLPIRVIGLCGLVENMPSSRAQRPGDVVTMHNGKSVEIISTDAEGRMVLADVISYAQQRFQPDFLLDIATLTGGAGVALGKEYAAMMGNDDDFLAQVTQAGKASAEPVWPMPHGGWYRGVLKSEFADYRHGGEDPHGSPCVAATFIGEFVQPGQRWAHLDIAAMSTDMPHRKLYANGASSFGVLLLARLSAVLAQTECE</sequence>
<dbReference type="Proteomes" id="UP000317572">
    <property type="component" value="Chromosome"/>
</dbReference>
<dbReference type="InterPro" id="IPR011356">
    <property type="entry name" value="Leucine_aapep/pepB"/>
</dbReference>
<gene>
    <name evidence="7" type="ORF">EGO53_07685</name>
</gene>
<dbReference type="PANTHER" id="PTHR11963:SF23">
    <property type="entry name" value="CYTOSOL AMINOPEPTIDASE"/>
    <property type="match status" value="1"/>
</dbReference>
<keyword evidence="5" id="KW-0464">Manganese</keyword>
<dbReference type="Pfam" id="PF00883">
    <property type="entry name" value="Peptidase_M17"/>
    <property type="match status" value="1"/>
</dbReference>
<dbReference type="Gene3D" id="3.40.630.10">
    <property type="entry name" value="Zn peptidases"/>
    <property type="match status" value="1"/>
</dbReference>
<dbReference type="STRING" id="614.XJ20_09260"/>
<dbReference type="InterPro" id="IPR000819">
    <property type="entry name" value="Peptidase_M17_C"/>
</dbReference>